<dbReference type="SUPFAM" id="SSF110849">
    <property type="entry name" value="ParB/Sulfiredoxin"/>
    <property type="match status" value="1"/>
</dbReference>
<name>A0ABZ2YDC7_9BACT</name>
<evidence type="ECO:0008006" key="3">
    <source>
        <dbReference type="Google" id="ProtNLM"/>
    </source>
</evidence>
<gene>
    <name evidence="1" type="ORF">QBE54_00065</name>
</gene>
<dbReference type="EMBL" id="CP121689">
    <property type="protein sequence ID" value="WZL76161.1"/>
    <property type="molecule type" value="Genomic_DNA"/>
</dbReference>
<accession>A0ABZ2YDC7</accession>
<proteinExistence type="predicted"/>
<keyword evidence="2" id="KW-1185">Reference proteome</keyword>
<reference evidence="1 2" key="1">
    <citation type="submission" date="2023-03" db="EMBL/GenBank/DDBJ databases">
        <title>Novel Species.</title>
        <authorList>
            <person name="Ma S."/>
        </authorList>
    </citation>
    <scope>NUCLEOTIDE SEQUENCE [LARGE SCALE GENOMIC DNA]</scope>
    <source>
        <strain evidence="1 2">B11</strain>
    </source>
</reference>
<evidence type="ECO:0000313" key="2">
    <source>
        <dbReference type="Proteomes" id="UP001461341"/>
    </source>
</evidence>
<dbReference type="Proteomes" id="UP001461341">
    <property type="component" value="Chromosome"/>
</dbReference>
<protein>
    <recommendedName>
        <fullName evidence="3">Transcriptional regulator</fullName>
    </recommendedName>
</protein>
<evidence type="ECO:0000313" key="1">
    <source>
        <dbReference type="EMBL" id="WZL76161.1"/>
    </source>
</evidence>
<organism evidence="1 2">
    <name type="scientific">Thermatribacter velox</name>
    <dbReference type="NCBI Taxonomy" id="3039681"/>
    <lineage>
        <taxon>Bacteria</taxon>
        <taxon>Pseudomonadati</taxon>
        <taxon>Atribacterota</taxon>
        <taxon>Atribacteria</taxon>
        <taxon>Atribacterales</taxon>
        <taxon>Thermatribacteraceae</taxon>
        <taxon>Thermatribacter</taxon>
    </lineage>
</organism>
<sequence>MASAIDQFESINRFTTLYRKVVWKKILAPLRHHERRLLPLKALREILPGGEEHYRGIQTVPVSKIIGSENRFTDFDREFLPLNRKLKHRWARINALMEKDRPLPAVLLIKVGDFYFVRDGHHRISAARAAGREFVDAEVIEWPLAWQPEHYSSPEDFFHQIEEHLFREKTGLPLQTSILGGYIELLHLIRCFQCSGCPSSESTRKECLGETPWEEAVKGWFENCYQKAARAIEESGLKKKFKKYTTTDLYLWILSNVDALRKAACFVPSPKAKIKRKPQRFI</sequence>
<dbReference type="InterPro" id="IPR036086">
    <property type="entry name" value="ParB/Sulfiredoxin_sf"/>
</dbReference>
<dbReference type="RefSeq" id="WP_369018319.1">
    <property type="nucleotide sequence ID" value="NZ_CP121689.1"/>
</dbReference>